<dbReference type="Pfam" id="PF19551">
    <property type="entry name" value="DUF6074"/>
    <property type="match status" value="1"/>
</dbReference>
<sequence length="83" mass="8912">MCDSNISAFPLHRRRKLVEGIALVLESKNGEDANAFWRNTAKAILVQLSESGIAPGLAEQEVGTLLHAVLDDIATRSAAKLAQ</sequence>
<organism evidence="1 2">
    <name type="scientific">Mesorhizobium muleiense</name>
    <dbReference type="NCBI Taxonomy" id="1004279"/>
    <lineage>
        <taxon>Bacteria</taxon>
        <taxon>Pseudomonadati</taxon>
        <taxon>Pseudomonadota</taxon>
        <taxon>Alphaproteobacteria</taxon>
        <taxon>Hyphomicrobiales</taxon>
        <taxon>Phyllobacteriaceae</taxon>
        <taxon>Mesorhizobium</taxon>
    </lineage>
</organism>
<dbReference type="RefSeq" id="WP_023797634.1">
    <property type="nucleotide sequence ID" value="NZ_FNEE01000017.1"/>
</dbReference>
<gene>
    <name evidence="1" type="ORF">SAMN05428953_11787</name>
</gene>
<dbReference type="InterPro" id="IPR045720">
    <property type="entry name" value="DUF6074"/>
</dbReference>
<evidence type="ECO:0000313" key="1">
    <source>
        <dbReference type="EMBL" id="SDK60020.1"/>
    </source>
</evidence>
<dbReference type="AlphaFoldDB" id="A0A1G9D7X8"/>
<accession>A0A1G9D7X8</accession>
<proteinExistence type="predicted"/>
<keyword evidence="2" id="KW-1185">Reference proteome</keyword>
<evidence type="ECO:0000313" key="2">
    <source>
        <dbReference type="Proteomes" id="UP000198894"/>
    </source>
</evidence>
<reference evidence="2" key="1">
    <citation type="submission" date="2016-10" db="EMBL/GenBank/DDBJ databases">
        <authorList>
            <person name="Varghese N."/>
            <person name="Submissions S."/>
        </authorList>
    </citation>
    <scope>NUCLEOTIDE SEQUENCE [LARGE SCALE GENOMIC DNA]</scope>
    <source>
        <strain evidence="2">CGMCC 1.11022</strain>
    </source>
</reference>
<dbReference type="EMBL" id="FNEE01000017">
    <property type="protein sequence ID" value="SDK60020.1"/>
    <property type="molecule type" value="Genomic_DNA"/>
</dbReference>
<name>A0A1G9D7X8_9HYPH</name>
<dbReference type="Proteomes" id="UP000198894">
    <property type="component" value="Unassembled WGS sequence"/>
</dbReference>
<protein>
    <submittedName>
        <fullName evidence="1">Uncharacterized protein</fullName>
    </submittedName>
</protein>